<evidence type="ECO:0000313" key="3">
    <source>
        <dbReference type="Proteomes" id="UP000616885"/>
    </source>
</evidence>
<dbReference type="Proteomes" id="UP000616885">
    <property type="component" value="Unassembled WGS sequence"/>
</dbReference>
<gene>
    <name evidence="2" type="ORF">IM811_007683</name>
</gene>
<organism evidence="2 3">
    <name type="scientific">Bionectria ochroleuca</name>
    <name type="common">Gliocladium roseum</name>
    <dbReference type="NCBI Taxonomy" id="29856"/>
    <lineage>
        <taxon>Eukaryota</taxon>
        <taxon>Fungi</taxon>
        <taxon>Dikarya</taxon>
        <taxon>Ascomycota</taxon>
        <taxon>Pezizomycotina</taxon>
        <taxon>Sordariomycetes</taxon>
        <taxon>Hypocreomycetidae</taxon>
        <taxon>Hypocreales</taxon>
        <taxon>Bionectriaceae</taxon>
        <taxon>Clonostachys</taxon>
    </lineage>
</organism>
<name>A0A8H7NIR4_BIOOC</name>
<accession>A0A8H7NIR4</accession>
<feature type="region of interest" description="Disordered" evidence="1">
    <location>
        <begin position="88"/>
        <end position="109"/>
    </location>
</feature>
<evidence type="ECO:0000313" key="2">
    <source>
        <dbReference type="EMBL" id="KAF9756739.1"/>
    </source>
</evidence>
<dbReference type="AlphaFoldDB" id="A0A8H7NIR4"/>
<evidence type="ECO:0000256" key="1">
    <source>
        <dbReference type="SAM" id="MobiDB-lite"/>
    </source>
</evidence>
<dbReference type="EMBL" id="JADCTT010000002">
    <property type="protein sequence ID" value="KAF9756739.1"/>
    <property type="molecule type" value="Genomic_DNA"/>
</dbReference>
<protein>
    <submittedName>
        <fullName evidence="2">Uncharacterized protein</fullName>
    </submittedName>
</protein>
<reference evidence="2" key="1">
    <citation type="submission" date="2020-10" db="EMBL/GenBank/DDBJ databases">
        <title>High-Quality Genome Resource of Clonostachys rosea strain S41 by Oxford Nanopore Long-Read Sequencing.</title>
        <authorList>
            <person name="Wang H."/>
        </authorList>
    </citation>
    <scope>NUCLEOTIDE SEQUENCE</scope>
    <source>
        <strain evidence="2">S41</strain>
    </source>
</reference>
<comment type="caution">
    <text evidence="2">The sequence shown here is derived from an EMBL/GenBank/DDBJ whole genome shotgun (WGS) entry which is preliminary data.</text>
</comment>
<feature type="compositionally biased region" description="Basic and acidic residues" evidence="1">
    <location>
        <begin position="1"/>
        <end position="17"/>
    </location>
</feature>
<feature type="region of interest" description="Disordered" evidence="1">
    <location>
        <begin position="1"/>
        <end position="26"/>
    </location>
</feature>
<proteinExistence type="predicted"/>
<sequence length="109" mass="11854">MAARRARDDRWWSREASRPASRCSHPEKENAILAMGARPWVVIFPPLSQLLVSGGVADAIMTGTRVRCCKWRSPNHHLPPLRTLLPLTSSAASGDPDFGGARPGVSVGR</sequence>